<dbReference type="InterPro" id="IPR052701">
    <property type="entry name" value="GAG_Ulvan_Degrading_Sulfatases"/>
</dbReference>
<evidence type="ECO:0000313" key="3">
    <source>
        <dbReference type="EMBL" id="SFV66462.1"/>
    </source>
</evidence>
<evidence type="ECO:0000256" key="1">
    <source>
        <dbReference type="SAM" id="Phobius"/>
    </source>
</evidence>
<keyword evidence="1" id="KW-1133">Transmembrane helix</keyword>
<proteinExistence type="predicted"/>
<evidence type="ECO:0000259" key="2">
    <source>
        <dbReference type="Pfam" id="PF00884"/>
    </source>
</evidence>
<keyword evidence="1" id="KW-0472">Membrane</keyword>
<dbReference type="PANTHER" id="PTHR43751">
    <property type="entry name" value="SULFATASE"/>
    <property type="match status" value="1"/>
</dbReference>
<dbReference type="SUPFAM" id="SSF53649">
    <property type="entry name" value="Alkaline phosphatase-like"/>
    <property type="match status" value="1"/>
</dbReference>
<accession>A0A1W1CL82</accession>
<dbReference type="InterPro" id="IPR017850">
    <property type="entry name" value="Alkaline_phosphatase_core_sf"/>
</dbReference>
<dbReference type="GO" id="GO:0016787">
    <property type="term" value="F:hydrolase activity"/>
    <property type="evidence" value="ECO:0007669"/>
    <property type="project" value="UniProtKB-KW"/>
</dbReference>
<reference evidence="3" key="1">
    <citation type="submission" date="2016-10" db="EMBL/GenBank/DDBJ databases">
        <authorList>
            <person name="de Groot N.N."/>
        </authorList>
    </citation>
    <scope>NUCLEOTIDE SEQUENCE</scope>
</reference>
<dbReference type="InterPro" id="IPR000917">
    <property type="entry name" value="Sulfatase_N"/>
</dbReference>
<dbReference type="AlphaFoldDB" id="A0A1W1CL82"/>
<dbReference type="CDD" id="cd16148">
    <property type="entry name" value="sulfatase_like"/>
    <property type="match status" value="1"/>
</dbReference>
<feature type="domain" description="Sulfatase N-terminal" evidence="2">
    <location>
        <begin position="146"/>
        <end position="429"/>
    </location>
</feature>
<organism evidence="3">
    <name type="scientific">hydrothermal vent metagenome</name>
    <dbReference type="NCBI Taxonomy" id="652676"/>
    <lineage>
        <taxon>unclassified sequences</taxon>
        <taxon>metagenomes</taxon>
        <taxon>ecological metagenomes</taxon>
    </lineage>
</organism>
<dbReference type="Pfam" id="PF00884">
    <property type="entry name" value="Sulfatase"/>
    <property type="match status" value="1"/>
</dbReference>
<dbReference type="Gene3D" id="3.40.720.10">
    <property type="entry name" value="Alkaline Phosphatase, subunit A"/>
    <property type="match status" value="1"/>
</dbReference>
<protein>
    <submittedName>
        <fullName evidence="3">Predicted hydrolase</fullName>
    </submittedName>
</protein>
<dbReference type="EMBL" id="FPHN01000204">
    <property type="protein sequence ID" value="SFV66462.1"/>
    <property type="molecule type" value="Genomic_DNA"/>
</dbReference>
<dbReference type="PANTHER" id="PTHR43751:SF3">
    <property type="entry name" value="SULFATASE N-TERMINAL DOMAIN-CONTAINING PROTEIN"/>
    <property type="match status" value="1"/>
</dbReference>
<sequence>MVLNILTSPDAIDSIQLGVAPLVVFILSILALIAFEIYLIKKITHIGSNRKSALNKKLNKFIITPLFLIILSEKVTYGLASLFNKNEIVSKFKVIPLYQPLTFNRMAKKYFGYLAKTEVKNTIATNADLNYPINPLKLKDNPNRFNIFIIASDSVPNSFINKEITPNIENFKKDALVFNQHYSGGDATRFGIFSLIYGLNSTYWFSFLNAQRGSVLFDVLKKLDYQIDIISSTNTNWPEFRKTCYVNIQKSIKDDFNGLPYQKDRESTNYFLKRVEEYNKKNPIFSFIFLDSPHGYSAPKSYNPFHAKDEEINYITMSKDSPQLDNLKRIYKNAVSYNDKLFKEMIDKLKEQKLYDNSLIIYTSDHGQEFYEYGNFGHNSSFSKAQTNTPMIIKLPNFMKNSIELDDNYTNKLSSHSDIVPTLLTLIGVKNPPSDYSNGYNLFSKNFHRDYVFSANWNNNAIITKKLSYIFSNMPNKMFKNEIRKSSDYRKVENVKVDSKKVLSVINENRRFLK</sequence>
<name>A0A1W1CL82_9ZZZZ</name>
<feature type="transmembrane region" description="Helical" evidence="1">
    <location>
        <begin position="61"/>
        <end position="83"/>
    </location>
</feature>
<keyword evidence="3" id="KW-0378">Hydrolase</keyword>
<feature type="transmembrane region" description="Helical" evidence="1">
    <location>
        <begin position="20"/>
        <end position="40"/>
    </location>
</feature>
<gene>
    <name evidence="3" type="ORF">MNB_SV-14-809</name>
</gene>
<keyword evidence="1" id="KW-0812">Transmembrane</keyword>